<name>A0A238KPP1_9RHOB</name>
<evidence type="ECO:0000313" key="3">
    <source>
        <dbReference type="Proteomes" id="UP000202922"/>
    </source>
</evidence>
<dbReference type="AlphaFoldDB" id="A0A238KPP1"/>
<evidence type="ECO:0000259" key="1">
    <source>
        <dbReference type="Pfam" id="PF00903"/>
    </source>
</evidence>
<dbReference type="Pfam" id="PF00903">
    <property type="entry name" value="Glyoxalase"/>
    <property type="match status" value="1"/>
</dbReference>
<accession>A0A238KPP1</accession>
<protein>
    <submittedName>
        <fullName evidence="2">Glyoxalase-like domain protein</fullName>
    </submittedName>
</protein>
<dbReference type="InterPro" id="IPR004360">
    <property type="entry name" value="Glyas_Fos-R_dOase_dom"/>
</dbReference>
<feature type="domain" description="Glyoxalase/fosfomycin resistance/dioxygenase" evidence="1">
    <location>
        <begin position="7"/>
        <end position="123"/>
    </location>
</feature>
<dbReference type="PANTHER" id="PTHR36503:SF2">
    <property type="entry name" value="BLR2408 PROTEIN"/>
    <property type="match status" value="1"/>
</dbReference>
<keyword evidence="3" id="KW-1185">Reference proteome</keyword>
<dbReference type="InterPro" id="IPR029068">
    <property type="entry name" value="Glyas_Bleomycin-R_OHBP_Dase"/>
</dbReference>
<dbReference type="OrthoDB" id="9798430at2"/>
<gene>
    <name evidence="2" type="ORF">COL8621_02594</name>
</gene>
<evidence type="ECO:0000313" key="2">
    <source>
        <dbReference type="EMBL" id="SMX44620.1"/>
    </source>
</evidence>
<organism evidence="2 3">
    <name type="scientific">Actibacterium lipolyticum</name>
    <dbReference type="NCBI Taxonomy" id="1524263"/>
    <lineage>
        <taxon>Bacteria</taxon>
        <taxon>Pseudomonadati</taxon>
        <taxon>Pseudomonadota</taxon>
        <taxon>Alphaproteobacteria</taxon>
        <taxon>Rhodobacterales</taxon>
        <taxon>Roseobacteraceae</taxon>
        <taxon>Actibacterium</taxon>
    </lineage>
</organism>
<dbReference type="RefSeq" id="WP_093967723.1">
    <property type="nucleotide sequence ID" value="NZ_FXYE01000002.1"/>
</dbReference>
<dbReference type="Proteomes" id="UP000202922">
    <property type="component" value="Unassembled WGS sequence"/>
</dbReference>
<sequence length="138" mass="15190">MDQTVFINLPITDMKKARAFYSAIGFAFDEHFCDEKTACVVISETIFLMIMTREKFAGFATLPVCNPKKETGVLIALSRDSRAAVDAITQAALDAGGAEPKEPKDMGFMYSRTFTDPDGNVFEPMWMDFDAAPAAPDD</sequence>
<dbReference type="SUPFAM" id="SSF54593">
    <property type="entry name" value="Glyoxalase/Bleomycin resistance protein/Dihydroxybiphenyl dioxygenase"/>
    <property type="match status" value="1"/>
</dbReference>
<dbReference type="PANTHER" id="PTHR36503">
    <property type="entry name" value="BLR2520 PROTEIN"/>
    <property type="match status" value="1"/>
</dbReference>
<dbReference type="EMBL" id="FXYE01000002">
    <property type="protein sequence ID" value="SMX44620.1"/>
    <property type="molecule type" value="Genomic_DNA"/>
</dbReference>
<dbReference type="Gene3D" id="3.10.180.10">
    <property type="entry name" value="2,3-Dihydroxybiphenyl 1,2-Dioxygenase, domain 1"/>
    <property type="match status" value="1"/>
</dbReference>
<proteinExistence type="predicted"/>
<reference evidence="3" key="1">
    <citation type="submission" date="2017-05" db="EMBL/GenBank/DDBJ databases">
        <authorList>
            <person name="Rodrigo-Torres L."/>
            <person name="Arahal R. D."/>
            <person name="Lucena T."/>
        </authorList>
    </citation>
    <scope>NUCLEOTIDE SEQUENCE [LARGE SCALE GENOMIC DNA]</scope>
    <source>
        <strain evidence="3">CECT 8621</strain>
    </source>
</reference>